<proteinExistence type="predicted"/>
<accession>A0A7M7HL73</accession>
<reference evidence="13" key="1">
    <citation type="submission" date="2015-02" db="EMBL/GenBank/DDBJ databases">
        <title>Genome sequencing for Strongylocentrotus purpuratus.</title>
        <authorList>
            <person name="Murali S."/>
            <person name="Liu Y."/>
            <person name="Vee V."/>
            <person name="English A."/>
            <person name="Wang M."/>
            <person name="Skinner E."/>
            <person name="Han Y."/>
            <person name="Muzny D.M."/>
            <person name="Worley K.C."/>
            <person name="Gibbs R.A."/>
        </authorList>
    </citation>
    <scope>NUCLEOTIDE SEQUENCE</scope>
</reference>
<dbReference type="PANTHER" id="PTHR25462:SF229">
    <property type="entry name" value="TRANSCRIPTION INTERMEDIARY FACTOR 1-BETA"/>
    <property type="match status" value="1"/>
</dbReference>
<keyword evidence="3" id="KW-0677">Repeat</keyword>
<dbReference type="SMART" id="SM00184">
    <property type="entry name" value="RING"/>
    <property type="match status" value="1"/>
</dbReference>
<keyword evidence="4 6" id="KW-0863">Zinc-finger</keyword>
<dbReference type="InterPro" id="IPR017907">
    <property type="entry name" value="Znf_RING_CS"/>
</dbReference>
<feature type="coiled-coil region" evidence="8">
    <location>
        <begin position="220"/>
        <end position="290"/>
    </location>
</feature>
<dbReference type="Pfam" id="PF00643">
    <property type="entry name" value="zf-B_box"/>
    <property type="match status" value="1"/>
</dbReference>
<evidence type="ECO:0000259" key="11">
    <source>
        <dbReference type="PROSITE" id="PS50119"/>
    </source>
</evidence>
<evidence type="ECO:0000256" key="8">
    <source>
        <dbReference type="SAM" id="Coils"/>
    </source>
</evidence>
<evidence type="ECO:0000259" key="10">
    <source>
        <dbReference type="PROSITE" id="PS50089"/>
    </source>
</evidence>
<dbReference type="InterPro" id="IPR000315">
    <property type="entry name" value="Znf_B-box"/>
</dbReference>
<dbReference type="EnsemblMetazoa" id="XM_030974188">
    <property type="protein sequence ID" value="XP_030830048"/>
    <property type="gene ID" value="LOC100891628"/>
</dbReference>
<dbReference type="SUPFAM" id="SSF57850">
    <property type="entry name" value="RING/U-box"/>
    <property type="match status" value="1"/>
</dbReference>
<dbReference type="Gene3D" id="3.30.160.60">
    <property type="entry name" value="Classic Zinc Finger"/>
    <property type="match status" value="1"/>
</dbReference>
<feature type="domain" description="B box-type" evidence="11">
    <location>
        <begin position="112"/>
        <end position="159"/>
    </location>
</feature>
<keyword evidence="13" id="KW-1185">Reference proteome</keyword>
<dbReference type="Gene3D" id="2.120.10.30">
    <property type="entry name" value="TolB, C-terminal domain"/>
    <property type="match status" value="1"/>
</dbReference>
<dbReference type="InterPro" id="IPR013083">
    <property type="entry name" value="Znf_RING/FYVE/PHD"/>
</dbReference>
<evidence type="ECO:0000256" key="5">
    <source>
        <dbReference type="ARBA" id="ARBA00022833"/>
    </source>
</evidence>
<feature type="domain" description="RING-type" evidence="10">
    <location>
        <begin position="29"/>
        <end position="70"/>
    </location>
</feature>
<feature type="domain" description="B box-type" evidence="11">
    <location>
        <begin position="177"/>
        <end position="219"/>
    </location>
</feature>
<dbReference type="RefSeq" id="XP_011670217.2">
    <property type="nucleotide sequence ID" value="XM_011671915.2"/>
</dbReference>
<dbReference type="Gene3D" id="3.30.40.10">
    <property type="entry name" value="Zinc/RING finger domain, C3HC4 (zinc finger)"/>
    <property type="match status" value="1"/>
</dbReference>
<evidence type="ECO:0000256" key="1">
    <source>
        <dbReference type="ARBA" id="ARBA00022553"/>
    </source>
</evidence>
<dbReference type="InterPro" id="IPR001841">
    <property type="entry name" value="Znf_RING"/>
</dbReference>
<evidence type="ECO:0000313" key="13">
    <source>
        <dbReference type="Proteomes" id="UP000007110"/>
    </source>
</evidence>
<evidence type="ECO:0000256" key="3">
    <source>
        <dbReference type="ARBA" id="ARBA00022737"/>
    </source>
</evidence>
<dbReference type="EnsemblMetazoa" id="XM_030974189">
    <property type="protein sequence ID" value="XP_030830049"/>
    <property type="gene ID" value="LOC100891628"/>
</dbReference>
<dbReference type="OrthoDB" id="6265224at2759"/>
<dbReference type="SMART" id="SM00336">
    <property type="entry name" value="BBOX"/>
    <property type="match status" value="2"/>
</dbReference>
<sequence>MATDQHDGDPASPETDIHSVQFMEEFTTCPICEREYEDPRMLPCLHTYCRNCIGKKQKQNGGSFTCDLCKDGAIVKVSAVNLAINTMVAKMKSMLTGDQAESSTESESDASLTEKTCTSCEKGNVATCRCQDCREFMCKACKRAHNNVKILRDHTVVSMEQWQKMKEKDPHLDDTNTVNKLCLEHKEPISLFCEICSQLACSDCVVLYHKGEKHRCVTIEEAAAARKQELEAAIRKTQQTAAKFRGAWEILEKTRNELKGSGEQLRTEIKEAIKSEKDDLEDREQRYIGNVDAVVKKNDDKIEENIDKIEMALEKLATAFELGESVLDFGDEYHLLSLDLALRSRLADLQKLQPRLPSEDLSIIDISEITGDDAADATDETDGGKSESTESEQDVSEDTTPVWELASTIGAQGSKEGEFDWCRGVSVSLDGHTIVADWGNDRVQVLDKDGKFVCLLNSDKKPAGKLSMPQDVACLADGRFVAVDKSKFVRIYDPQGRFYLRFDTSSKDEEIKMLDVELACVTVDRRNRILVGDCKRNVITFHYADGTLLKTLPVVGPSHLATDLRDRIVVSCPRKQKIRIMTKEGKLLLAIDSYGETGKLKPSGVCCDAENNIYVVHKERGGEKGVHMYNDRGQYVASVGSSFREPFDVCLSAEGHVVVSDEDAIKVFRKKPKGSPSE</sequence>
<dbReference type="InterPro" id="IPR011042">
    <property type="entry name" value="6-blade_b-propeller_TolB-like"/>
</dbReference>
<evidence type="ECO:0000256" key="2">
    <source>
        <dbReference type="ARBA" id="ARBA00022723"/>
    </source>
</evidence>
<feature type="repeat" description="NHL" evidence="7">
    <location>
        <begin position="413"/>
        <end position="449"/>
    </location>
</feature>
<dbReference type="SUPFAM" id="SSF57845">
    <property type="entry name" value="B-box zinc-binding domain"/>
    <property type="match status" value="1"/>
</dbReference>
<dbReference type="RefSeq" id="XP_030830048.1">
    <property type="nucleotide sequence ID" value="XM_030974188.1"/>
</dbReference>
<organism evidence="12 13">
    <name type="scientific">Strongylocentrotus purpuratus</name>
    <name type="common">Purple sea urchin</name>
    <dbReference type="NCBI Taxonomy" id="7668"/>
    <lineage>
        <taxon>Eukaryota</taxon>
        <taxon>Metazoa</taxon>
        <taxon>Echinodermata</taxon>
        <taxon>Eleutherozoa</taxon>
        <taxon>Echinozoa</taxon>
        <taxon>Echinoidea</taxon>
        <taxon>Euechinoidea</taxon>
        <taxon>Echinacea</taxon>
        <taxon>Camarodonta</taxon>
        <taxon>Echinidea</taxon>
        <taxon>Strongylocentrotidae</taxon>
        <taxon>Strongylocentrotus</taxon>
    </lineage>
</organism>
<dbReference type="Proteomes" id="UP000007110">
    <property type="component" value="Unassembled WGS sequence"/>
</dbReference>
<feature type="compositionally biased region" description="Acidic residues" evidence="9">
    <location>
        <begin position="372"/>
        <end position="381"/>
    </location>
</feature>
<protein>
    <submittedName>
        <fullName evidence="12">Uncharacterized protein</fullName>
    </submittedName>
</protein>
<evidence type="ECO:0000256" key="9">
    <source>
        <dbReference type="SAM" id="MobiDB-lite"/>
    </source>
</evidence>
<dbReference type="PROSITE" id="PS51125">
    <property type="entry name" value="NHL"/>
    <property type="match status" value="1"/>
</dbReference>
<reference evidence="12" key="2">
    <citation type="submission" date="2021-01" db="UniProtKB">
        <authorList>
            <consortium name="EnsemblMetazoa"/>
        </authorList>
    </citation>
    <scope>IDENTIFICATION</scope>
</reference>
<keyword evidence="1" id="KW-0597">Phosphoprotein</keyword>
<keyword evidence="5" id="KW-0862">Zinc</keyword>
<dbReference type="GO" id="GO:0061630">
    <property type="term" value="F:ubiquitin protein ligase activity"/>
    <property type="evidence" value="ECO:0000318"/>
    <property type="project" value="GO_Central"/>
</dbReference>
<dbReference type="InParanoid" id="A0A7M7HL73"/>
<dbReference type="InterPro" id="IPR047153">
    <property type="entry name" value="TRIM45/56/19-like"/>
</dbReference>
<dbReference type="EnsemblMetazoa" id="XM_011671915">
    <property type="protein sequence ID" value="XP_011670217"/>
    <property type="gene ID" value="LOC100891628"/>
</dbReference>
<dbReference type="RefSeq" id="XP_030830049.1">
    <property type="nucleotide sequence ID" value="XM_030974189.1"/>
</dbReference>
<name>A0A7M7HL73_STRPU</name>
<dbReference type="KEGG" id="spu:100891628"/>
<dbReference type="GeneID" id="100891628"/>
<dbReference type="InterPro" id="IPR001258">
    <property type="entry name" value="NHL_repeat"/>
</dbReference>
<keyword evidence="2" id="KW-0479">Metal-binding</keyword>
<dbReference type="PROSITE" id="PS50089">
    <property type="entry name" value="ZF_RING_2"/>
    <property type="match status" value="1"/>
</dbReference>
<evidence type="ECO:0000256" key="4">
    <source>
        <dbReference type="ARBA" id="ARBA00022771"/>
    </source>
</evidence>
<feature type="region of interest" description="Disordered" evidence="9">
    <location>
        <begin position="372"/>
        <end position="400"/>
    </location>
</feature>
<evidence type="ECO:0000256" key="7">
    <source>
        <dbReference type="PROSITE-ProRule" id="PRU00504"/>
    </source>
</evidence>
<dbReference type="PANTHER" id="PTHR25462">
    <property type="entry name" value="BONUS, ISOFORM C-RELATED"/>
    <property type="match status" value="1"/>
</dbReference>
<dbReference type="AlphaFoldDB" id="A0A7M7HL73"/>
<dbReference type="PROSITE" id="PS50119">
    <property type="entry name" value="ZF_BBOX"/>
    <property type="match status" value="2"/>
</dbReference>
<dbReference type="OMA" id="CPRKQKV"/>
<dbReference type="InterPro" id="IPR027370">
    <property type="entry name" value="Znf-RING_euk"/>
</dbReference>
<dbReference type="GO" id="GO:0008270">
    <property type="term" value="F:zinc ion binding"/>
    <property type="evidence" value="ECO:0007669"/>
    <property type="project" value="UniProtKB-KW"/>
</dbReference>
<dbReference type="SUPFAM" id="SSF101898">
    <property type="entry name" value="NHL repeat"/>
    <property type="match status" value="1"/>
</dbReference>
<evidence type="ECO:0000313" key="12">
    <source>
        <dbReference type="EnsemblMetazoa" id="XP_011670217"/>
    </source>
</evidence>
<dbReference type="Pfam" id="PF13445">
    <property type="entry name" value="zf-RING_UBOX"/>
    <property type="match status" value="1"/>
</dbReference>
<evidence type="ECO:0000256" key="6">
    <source>
        <dbReference type="PROSITE-ProRule" id="PRU00024"/>
    </source>
</evidence>
<dbReference type="PROSITE" id="PS00518">
    <property type="entry name" value="ZF_RING_1"/>
    <property type="match status" value="1"/>
</dbReference>
<keyword evidence="8" id="KW-0175">Coiled coil</keyword>